<dbReference type="Proteomes" id="UP000050469">
    <property type="component" value="Unassembled WGS sequence"/>
</dbReference>
<reference evidence="7 8" key="1">
    <citation type="submission" date="2015-09" db="EMBL/GenBank/DDBJ databases">
        <title>Genome announcement of multiple Pseudomonas syringae strains.</title>
        <authorList>
            <person name="Thakur S."/>
            <person name="Wang P.W."/>
            <person name="Gong Y."/>
            <person name="Weir B.S."/>
            <person name="Guttman D.S."/>
        </authorList>
    </citation>
    <scope>NUCLEOTIDE SEQUENCE [LARGE SCALE GENOMIC DNA]</scope>
    <source>
        <strain evidence="7 8">ICMP7840</strain>
    </source>
</reference>
<comment type="caution">
    <text evidence="7">The sequence shown here is derived from an EMBL/GenBank/DDBJ whole genome shotgun (WGS) entry which is preliminary data.</text>
</comment>
<evidence type="ECO:0000256" key="3">
    <source>
        <dbReference type="ARBA" id="ARBA00061451"/>
    </source>
</evidence>
<keyword evidence="1" id="KW-0560">Oxidoreductase</keyword>
<feature type="domain" description="Mannitol dehydrogenase N-terminal" evidence="5">
    <location>
        <begin position="108"/>
        <end position="359"/>
    </location>
</feature>
<dbReference type="InterPro" id="IPR023027">
    <property type="entry name" value="Mannitol_DH_CS"/>
</dbReference>
<keyword evidence="2" id="KW-0520">NAD</keyword>
<dbReference type="GO" id="GO:0016616">
    <property type="term" value="F:oxidoreductase activity, acting on the CH-OH group of donors, NAD or NADP as acceptor"/>
    <property type="evidence" value="ECO:0007669"/>
    <property type="project" value="TreeGrafter"/>
</dbReference>
<dbReference type="PANTHER" id="PTHR43362">
    <property type="entry name" value="MANNITOL DEHYDROGENASE DSF1-RELATED"/>
    <property type="match status" value="1"/>
</dbReference>
<evidence type="ECO:0000256" key="1">
    <source>
        <dbReference type="ARBA" id="ARBA00023002"/>
    </source>
</evidence>
<dbReference type="SUPFAM" id="SSF51735">
    <property type="entry name" value="NAD(P)-binding Rossmann-fold domains"/>
    <property type="match status" value="1"/>
</dbReference>
<name>A0A0P9TWZ4_PSEA0</name>
<dbReference type="Pfam" id="PF08125">
    <property type="entry name" value="Mannitol_dh_C"/>
    <property type="match status" value="1"/>
</dbReference>
<dbReference type="PATRIC" id="fig|251724.3.peg.1896"/>
<evidence type="ECO:0000256" key="4">
    <source>
        <dbReference type="SAM" id="MobiDB-lite"/>
    </source>
</evidence>
<evidence type="ECO:0000313" key="8">
    <source>
        <dbReference type="Proteomes" id="UP000050469"/>
    </source>
</evidence>
<dbReference type="InterPro" id="IPR036291">
    <property type="entry name" value="NAD(P)-bd_dom_sf"/>
</dbReference>
<dbReference type="InterPro" id="IPR013131">
    <property type="entry name" value="Mannitol_DH_N"/>
</dbReference>
<dbReference type="PANTHER" id="PTHR43362:SF1">
    <property type="entry name" value="MANNITOL DEHYDROGENASE 2-RELATED"/>
    <property type="match status" value="1"/>
</dbReference>
<evidence type="ECO:0000256" key="2">
    <source>
        <dbReference type="ARBA" id="ARBA00023027"/>
    </source>
</evidence>
<sequence length="573" mass="63681">MPVAGDCRCQRTPRQRHLLPCAHPLGRGTDHAYSWRPGQPIRRDAEPAPGQCPMPPVRRSRSGDCQSLADCRRLSSGEPFMKLTKNNLSRLDADIALPSYTVDSTRQGIAHIGVGGFHRAHQAFYTDALMNSGEGFEWSICGVGLRPEDKAVRDALAQQDYLYTLYELGDTPDTETRVIASISGMLLAEDSTQALIDKLASPDIRIVSLTITEGGYCIDDSNGQFMAHLPQIQHDLANPDQPKTVFGFLCAALARRRAEGTPAFTLMSCDNLPHNGAVTRKALLAFATLRDADLHDWIKDNVSFPNAMVDRITPMTSAAHRLKLADEKHIDDAWPVVCEPFVQWVLEDKFVNGRPAWEKVGVQFTDDVTPYEEMKIKLLNGSHLALTYLGFLKGYRFVHETMNDPLFVRYIRAYMDLDVTPQLASVPGIDLEGYKDTLIERFSNQAIADQLERVCSDGSSKFPKFTIPTINRLIVDQGNFERASLVVAAWALYLKGVDENGTTYKIPDPRAEFCQALVADDALITQRLLQVEEIFGVAIPKSAEFVAAFEQNLNDLRTLGVSGTLEKLLANRL</sequence>
<dbReference type="PRINTS" id="PR00084">
    <property type="entry name" value="MTLDHDRGNASE"/>
</dbReference>
<dbReference type="Pfam" id="PF01232">
    <property type="entry name" value="Mannitol_dh"/>
    <property type="match status" value="1"/>
</dbReference>
<dbReference type="InterPro" id="IPR000669">
    <property type="entry name" value="Mannitol_DH"/>
</dbReference>
<dbReference type="InterPro" id="IPR013118">
    <property type="entry name" value="Mannitol_DH_C"/>
</dbReference>
<evidence type="ECO:0000259" key="6">
    <source>
        <dbReference type="Pfam" id="PF08125"/>
    </source>
</evidence>
<feature type="region of interest" description="Disordered" evidence="4">
    <location>
        <begin position="38"/>
        <end position="61"/>
    </location>
</feature>
<dbReference type="InterPro" id="IPR008927">
    <property type="entry name" value="6-PGluconate_DH-like_C_sf"/>
</dbReference>
<dbReference type="FunFam" id="3.40.50.720:FF:000129">
    <property type="entry name" value="D-mannonate oxidoreductase"/>
    <property type="match status" value="1"/>
</dbReference>
<protein>
    <submittedName>
        <fullName evidence="7">Multiple polyol-specific dehydrogenase</fullName>
    </submittedName>
</protein>
<feature type="domain" description="Mannitol dehydrogenase C-terminal" evidence="6">
    <location>
        <begin position="367"/>
        <end position="556"/>
    </location>
</feature>
<dbReference type="InterPro" id="IPR050988">
    <property type="entry name" value="Mannitol_DH/Oxidoreductase"/>
</dbReference>
<evidence type="ECO:0000313" key="7">
    <source>
        <dbReference type="EMBL" id="KPX79930.1"/>
    </source>
</evidence>
<dbReference type="GO" id="GO:0019594">
    <property type="term" value="P:mannitol metabolic process"/>
    <property type="evidence" value="ECO:0007669"/>
    <property type="project" value="InterPro"/>
</dbReference>
<evidence type="ECO:0000259" key="5">
    <source>
        <dbReference type="Pfam" id="PF01232"/>
    </source>
</evidence>
<organism evidence="7 8">
    <name type="scientific">Pseudomonas amygdali pv. photiniae</name>
    <dbReference type="NCBI Taxonomy" id="251724"/>
    <lineage>
        <taxon>Bacteria</taxon>
        <taxon>Pseudomonadati</taxon>
        <taxon>Pseudomonadota</taxon>
        <taxon>Gammaproteobacteria</taxon>
        <taxon>Pseudomonadales</taxon>
        <taxon>Pseudomonadaceae</taxon>
        <taxon>Pseudomonas</taxon>
        <taxon>Pseudomonas amygdali</taxon>
    </lineage>
</organism>
<dbReference type="Gene3D" id="1.10.1040.10">
    <property type="entry name" value="N-(1-d-carboxylethyl)-l-norvaline Dehydrogenase, domain 2"/>
    <property type="match status" value="1"/>
</dbReference>
<dbReference type="InterPro" id="IPR013328">
    <property type="entry name" value="6PGD_dom2"/>
</dbReference>
<dbReference type="PROSITE" id="PS00974">
    <property type="entry name" value="MANNITOL_DHGENASE"/>
    <property type="match status" value="1"/>
</dbReference>
<proteinExistence type="inferred from homology"/>
<dbReference type="Gene3D" id="3.40.50.720">
    <property type="entry name" value="NAD(P)-binding Rossmann-like Domain"/>
    <property type="match status" value="1"/>
</dbReference>
<gene>
    <name evidence="7" type="ORF">ALO53_04763</name>
</gene>
<dbReference type="EMBL" id="LJQO01000054">
    <property type="protein sequence ID" value="KPX79930.1"/>
    <property type="molecule type" value="Genomic_DNA"/>
</dbReference>
<accession>A0A0P9TWZ4</accession>
<dbReference type="SUPFAM" id="SSF48179">
    <property type="entry name" value="6-phosphogluconate dehydrogenase C-terminal domain-like"/>
    <property type="match status" value="1"/>
</dbReference>
<dbReference type="AlphaFoldDB" id="A0A0P9TWZ4"/>
<comment type="similarity">
    <text evidence="3">Belongs to the mannitol dehydrogenase family. UxuB subfamily.</text>
</comment>